<name>A0A6N6N542_9BACT</name>
<dbReference type="Proteomes" id="UP000438699">
    <property type="component" value="Unassembled WGS sequence"/>
</dbReference>
<dbReference type="AlphaFoldDB" id="A0A6N6N542"/>
<dbReference type="Pfam" id="PF13524">
    <property type="entry name" value="Glyco_trans_1_2"/>
    <property type="match status" value="1"/>
</dbReference>
<accession>A0A6N6N542</accession>
<reference evidence="2 3" key="1">
    <citation type="journal article" date="2017" name="Int. J. Syst. Evol. Microbiol.">
        <title>Desulfovibrio senegalensis sp. nov., a mesophilic sulfate reducer isolated from marine sediment.</title>
        <authorList>
            <person name="Thioye A."/>
            <person name="Gam Z.B.A."/>
            <person name="Mbengue M."/>
            <person name="Cayol J.L."/>
            <person name="Joseph-Bartoli M."/>
            <person name="Toure-Kane C."/>
            <person name="Labat M."/>
        </authorList>
    </citation>
    <scope>NUCLEOTIDE SEQUENCE [LARGE SCALE GENOMIC DNA]</scope>
    <source>
        <strain evidence="2 3">DSM 101509</strain>
    </source>
</reference>
<proteinExistence type="predicted"/>
<evidence type="ECO:0000259" key="1">
    <source>
        <dbReference type="Pfam" id="PF13524"/>
    </source>
</evidence>
<keyword evidence="2" id="KW-0808">Transferase</keyword>
<dbReference type="OrthoDB" id="5445660at2"/>
<gene>
    <name evidence="2" type="ORF">F8A88_03295</name>
</gene>
<protein>
    <submittedName>
        <fullName evidence="2">Glycosyltransferase</fullName>
    </submittedName>
</protein>
<comment type="caution">
    <text evidence="2">The sequence shown here is derived from an EMBL/GenBank/DDBJ whole genome shotgun (WGS) entry which is preliminary data.</text>
</comment>
<dbReference type="GO" id="GO:0016740">
    <property type="term" value="F:transferase activity"/>
    <property type="evidence" value="ECO:0007669"/>
    <property type="project" value="UniProtKB-KW"/>
</dbReference>
<dbReference type="EMBL" id="WAIE01000001">
    <property type="protein sequence ID" value="KAB1443302.1"/>
    <property type="molecule type" value="Genomic_DNA"/>
</dbReference>
<dbReference type="InterPro" id="IPR055259">
    <property type="entry name" value="YkvP/CgeB_Glyco_trans-like"/>
</dbReference>
<dbReference type="RefSeq" id="WP_151149634.1">
    <property type="nucleotide sequence ID" value="NZ_WAIE01000001.1"/>
</dbReference>
<evidence type="ECO:0000313" key="3">
    <source>
        <dbReference type="Proteomes" id="UP000438699"/>
    </source>
</evidence>
<evidence type="ECO:0000313" key="2">
    <source>
        <dbReference type="EMBL" id="KAB1443302.1"/>
    </source>
</evidence>
<keyword evidence="3" id="KW-1185">Reference proteome</keyword>
<organism evidence="2 3">
    <name type="scientific">Pseudodesulfovibrio senegalensis</name>
    <dbReference type="NCBI Taxonomy" id="1721087"/>
    <lineage>
        <taxon>Bacteria</taxon>
        <taxon>Pseudomonadati</taxon>
        <taxon>Thermodesulfobacteriota</taxon>
        <taxon>Desulfovibrionia</taxon>
        <taxon>Desulfovibrionales</taxon>
        <taxon>Desulfovibrionaceae</taxon>
    </lineage>
</organism>
<feature type="domain" description="Spore protein YkvP/CgeB glycosyl transferase-like" evidence="1">
    <location>
        <begin position="248"/>
        <end position="384"/>
    </location>
</feature>
<sequence>MNTWQDSIRRTEWPRILFVEQDYLVIPEIMSALKRLGVEHATVRFRQDTEFLRELFDAIETFRPAFILTVNHAGLDAQGEVLRLLRQAGVPLASWFVDRHEMFVRDRVAADSLLAVFSWDPDAVSSLAAQGVAHAGYLPLAADVDSFCFPKQMDEPVRDVAFVGSSWTDKTADAMRAGQFPAALTERLDALARAWAANPAEPVFRVLRADSDAYACWKALTEERRRLFLRLVQLQASGLHRVACVRELLRFAPLVVGDAHWKDLLGKDSFSWRGRLDYRTELSGFYGQNAVNFNVNSLQSRHAQNQRVFDAPCCGAFVLSQQGAALEELFDPGTEIACYGNKDGIRAAVERWLSDPAARETVVQAAHRRIMAHHTYMHRVSEIVAVMERTF</sequence>